<dbReference type="PROSITE" id="PS50893">
    <property type="entry name" value="ABC_TRANSPORTER_2"/>
    <property type="match status" value="2"/>
</dbReference>
<dbReference type="PANTHER" id="PTHR19211:SF6">
    <property type="entry name" value="BLL7188 PROTEIN"/>
    <property type="match status" value="1"/>
</dbReference>
<keyword evidence="2" id="KW-0547">Nucleotide-binding</keyword>
<dbReference type="InterPro" id="IPR017871">
    <property type="entry name" value="ABC_transporter-like_CS"/>
</dbReference>
<reference evidence="5 6" key="1">
    <citation type="submission" date="2021-05" db="EMBL/GenBank/DDBJ databases">
        <title>Complete genome of Nocardioides aquaticus KCTC 9944T isolated from meromictic and hypersaline Ekho Lake, Antarctica.</title>
        <authorList>
            <person name="Hwang K."/>
            <person name="Kim K.M."/>
            <person name="Choe H."/>
        </authorList>
    </citation>
    <scope>NUCLEOTIDE SEQUENCE [LARGE SCALE GENOMIC DNA]</scope>
    <source>
        <strain evidence="5 6">KCTC 9944</strain>
    </source>
</reference>
<dbReference type="InterPro" id="IPR003593">
    <property type="entry name" value="AAA+_ATPase"/>
</dbReference>
<evidence type="ECO:0000313" key="6">
    <source>
        <dbReference type="Proteomes" id="UP000679307"/>
    </source>
</evidence>
<keyword evidence="3 5" id="KW-0067">ATP-binding</keyword>
<dbReference type="InterPro" id="IPR003439">
    <property type="entry name" value="ABC_transporter-like_ATP-bd"/>
</dbReference>
<keyword evidence="6" id="KW-1185">Reference proteome</keyword>
<evidence type="ECO:0000256" key="2">
    <source>
        <dbReference type="ARBA" id="ARBA00022741"/>
    </source>
</evidence>
<keyword evidence="1" id="KW-0677">Repeat</keyword>
<proteinExistence type="predicted"/>
<dbReference type="SMART" id="SM00382">
    <property type="entry name" value="AAA"/>
    <property type="match status" value="2"/>
</dbReference>
<sequence length="549" mass="58548">MPTTDPTVLAASGLGLTWPDGTPCLHDLDLVVPPGRSGLVGVNGSGKSTLLRLLAGDLTPTSGHVRAYGRVAHLRQDLAAAAGGRPVVDLLGIGGVVRALAALEAGEPDPARLSTLLETIGDDWDVVERTAAELDRLGLDTSVLDRRADELSGGELVRVSMAGLLLGRPEVLLLDEPTNSLDREARQRVHELVATWPRTVLVVSHDRALLEHVDRVGDLRTDGVRWYGGGWSSYLEQVDAEQRAAVQAVVTARADLRRQKQDRVDAELVLARRRRVARRAEATQGLPRGVVDAKKNQAEGSAATLRGVHTDRERGARDRLEQAQDRLREDRTLRVDLPGTAVPRGREVLRCRDLVLRTGTSVDLDLRGPERVALVGANGSGKSTLLHTLVGEIAPTAGTVEVSVPVGLLRQGRDDLDPALSVADTVAARSPGTPVQDVRASLARFLFRGAAAGKQVAALSGGERFRAALAAVLLARPAPRLLLLDEPTNDLDLASYDALVDALQGYGGALVVASHDQPFLDAIGVDRVLDLSGDGRAAQRPYNRSITDQ</sequence>
<evidence type="ECO:0000256" key="3">
    <source>
        <dbReference type="ARBA" id="ARBA00022840"/>
    </source>
</evidence>
<evidence type="ECO:0000313" key="5">
    <source>
        <dbReference type="EMBL" id="QVT78917.1"/>
    </source>
</evidence>
<gene>
    <name evidence="5" type="primary">ybiT</name>
    <name evidence="5" type="ORF">ENKNEFLB_01295</name>
</gene>
<dbReference type="InterPro" id="IPR027417">
    <property type="entry name" value="P-loop_NTPase"/>
</dbReference>
<dbReference type="Pfam" id="PF00005">
    <property type="entry name" value="ABC_tran"/>
    <property type="match status" value="2"/>
</dbReference>
<dbReference type="EMBL" id="CP075371">
    <property type="protein sequence ID" value="QVT78917.1"/>
    <property type="molecule type" value="Genomic_DNA"/>
</dbReference>
<dbReference type="SUPFAM" id="SSF52540">
    <property type="entry name" value="P-loop containing nucleoside triphosphate hydrolases"/>
    <property type="match status" value="2"/>
</dbReference>
<dbReference type="InterPro" id="IPR050611">
    <property type="entry name" value="ABCF"/>
</dbReference>
<name>A0ABX8EIL8_9ACTN</name>
<dbReference type="GO" id="GO:0005524">
    <property type="term" value="F:ATP binding"/>
    <property type="evidence" value="ECO:0007669"/>
    <property type="project" value="UniProtKB-KW"/>
</dbReference>
<dbReference type="RefSeq" id="WP_214058441.1">
    <property type="nucleotide sequence ID" value="NZ_CP075371.1"/>
</dbReference>
<feature type="domain" description="ABC transporter" evidence="4">
    <location>
        <begin position="343"/>
        <end position="549"/>
    </location>
</feature>
<dbReference type="Proteomes" id="UP000679307">
    <property type="component" value="Chromosome"/>
</dbReference>
<evidence type="ECO:0000256" key="1">
    <source>
        <dbReference type="ARBA" id="ARBA00022737"/>
    </source>
</evidence>
<dbReference type="Gene3D" id="3.40.50.300">
    <property type="entry name" value="P-loop containing nucleotide triphosphate hydrolases"/>
    <property type="match status" value="2"/>
</dbReference>
<organism evidence="5 6">
    <name type="scientific">Nocardioides aquaticus</name>
    <dbReference type="NCBI Taxonomy" id="160826"/>
    <lineage>
        <taxon>Bacteria</taxon>
        <taxon>Bacillati</taxon>
        <taxon>Actinomycetota</taxon>
        <taxon>Actinomycetes</taxon>
        <taxon>Propionibacteriales</taxon>
        <taxon>Nocardioidaceae</taxon>
        <taxon>Nocardioides</taxon>
    </lineage>
</organism>
<accession>A0ABX8EIL8</accession>
<protein>
    <submittedName>
        <fullName evidence="5">ABC transporter ATP-binding protein YbiT</fullName>
    </submittedName>
</protein>
<evidence type="ECO:0000259" key="4">
    <source>
        <dbReference type="PROSITE" id="PS50893"/>
    </source>
</evidence>
<dbReference type="PANTHER" id="PTHR19211">
    <property type="entry name" value="ATP-BINDING TRANSPORT PROTEIN-RELATED"/>
    <property type="match status" value="1"/>
</dbReference>
<feature type="domain" description="ABC transporter" evidence="4">
    <location>
        <begin position="9"/>
        <end position="246"/>
    </location>
</feature>
<dbReference type="PROSITE" id="PS00211">
    <property type="entry name" value="ABC_TRANSPORTER_1"/>
    <property type="match status" value="1"/>
</dbReference>